<dbReference type="Proteomes" id="UP001595848">
    <property type="component" value="Unassembled WGS sequence"/>
</dbReference>
<dbReference type="InterPro" id="IPR005656">
    <property type="entry name" value="MmgE_PrpD"/>
</dbReference>
<dbReference type="PANTHER" id="PTHR16943:SF8">
    <property type="entry name" value="2-METHYLCITRATE DEHYDRATASE"/>
    <property type="match status" value="1"/>
</dbReference>
<proteinExistence type="predicted"/>
<dbReference type="PANTHER" id="PTHR16943">
    <property type="entry name" value="2-METHYLCITRATE DEHYDRATASE-RELATED"/>
    <property type="match status" value="1"/>
</dbReference>
<comment type="caution">
    <text evidence="3">The sequence shown here is derived from an EMBL/GenBank/DDBJ whole genome shotgun (WGS) entry which is preliminary data.</text>
</comment>
<evidence type="ECO:0000313" key="3">
    <source>
        <dbReference type="EMBL" id="MFC4200907.1"/>
    </source>
</evidence>
<sequence length="460" mass="49106">MSSLPEARLCRYLEALSTRDWPAPTRHRLGLALGDWITAGWSGALLPAAAKIRQMAQECFPGKGSAAMFGDAGGVCPPAAAYANAAISHLREVDDAHRGAMLHPGIVAIPPALALAARDKITRGRVLASIAAGYETALRVGEALGPAHSGRFHATATAGTLGAAAASAVALGLDGAQLHAALGIAATQAAGSWQFFDDGAHASKALHPAFAVRNGMAAAAAAKAGFPGARAFISGPRGLYALLHGDGPLEALDRDLGHGDKICEATIKAWPTCAQMFTALDAARALYMQGGWHATEVERVEVRIFGQALRIAGVAWPDSPAAAPFCIPYCLSKVLQAGVIRMEDIESPSPQDPGLQEWRQRIEILPEEVYSRAFPYLRPSTVTLHLRDGRSISQTREIRRGDPEDPYEWDGMRERAEMFAPQLDREHIDRIFAWCRDVAAGDGRAAIALPDWLWATGRRQ</sequence>
<evidence type="ECO:0000313" key="4">
    <source>
        <dbReference type="Proteomes" id="UP001595848"/>
    </source>
</evidence>
<dbReference type="RefSeq" id="WP_217963879.1">
    <property type="nucleotide sequence ID" value="NZ_JAHTBN010000003.1"/>
</dbReference>
<dbReference type="Pfam" id="PF19305">
    <property type="entry name" value="MmgE_PrpD_C"/>
    <property type="match status" value="1"/>
</dbReference>
<evidence type="ECO:0000259" key="1">
    <source>
        <dbReference type="Pfam" id="PF03972"/>
    </source>
</evidence>
<dbReference type="Pfam" id="PF03972">
    <property type="entry name" value="MmgE_PrpD_N"/>
    <property type="match status" value="1"/>
</dbReference>
<reference evidence="4" key="1">
    <citation type="journal article" date="2019" name="Int. J. Syst. Evol. Microbiol.">
        <title>The Global Catalogue of Microorganisms (GCM) 10K type strain sequencing project: providing services to taxonomists for standard genome sequencing and annotation.</title>
        <authorList>
            <consortium name="The Broad Institute Genomics Platform"/>
            <consortium name="The Broad Institute Genome Sequencing Center for Infectious Disease"/>
            <person name="Wu L."/>
            <person name="Ma J."/>
        </authorList>
    </citation>
    <scope>NUCLEOTIDE SEQUENCE [LARGE SCALE GENOMIC DNA]</scope>
    <source>
        <strain evidence="4">LMG 24813</strain>
    </source>
</reference>
<evidence type="ECO:0000259" key="2">
    <source>
        <dbReference type="Pfam" id="PF19305"/>
    </source>
</evidence>
<dbReference type="EMBL" id="JBHSBV010000002">
    <property type="protein sequence ID" value="MFC4200907.1"/>
    <property type="molecule type" value="Genomic_DNA"/>
</dbReference>
<feature type="domain" description="MmgE/PrpD C-terminal" evidence="2">
    <location>
        <begin position="270"/>
        <end position="421"/>
    </location>
</feature>
<name>A0ABV8NZK8_9BURK</name>
<accession>A0ABV8NZK8</accession>
<gene>
    <name evidence="3" type="ORF">ACFOY1_08080</name>
</gene>
<feature type="domain" description="MmgE/PrpD N-terminal" evidence="1">
    <location>
        <begin position="8"/>
        <end position="248"/>
    </location>
</feature>
<organism evidence="3 4">
    <name type="scientific">Candidimonas humi</name>
    <dbReference type="NCBI Taxonomy" id="683355"/>
    <lineage>
        <taxon>Bacteria</taxon>
        <taxon>Pseudomonadati</taxon>
        <taxon>Pseudomonadota</taxon>
        <taxon>Betaproteobacteria</taxon>
        <taxon>Burkholderiales</taxon>
        <taxon>Alcaligenaceae</taxon>
        <taxon>Candidimonas</taxon>
    </lineage>
</organism>
<protein>
    <submittedName>
        <fullName evidence="3">MmgE/PrpD family protein</fullName>
    </submittedName>
</protein>
<dbReference type="InterPro" id="IPR045336">
    <property type="entry name" value="MmgE_PrpD_N"/>
</dbReference>
<dbReference type="InterPro" id="IPR045337">
    <property type="entry name" value="MmgE_PrpD_C"/>
</dbReference>
<keyword evidence="4" id="KW-1185">Reference proteome</keyword>